<reference evidence="12" key="1">
    <citation type="submission" date="2021-02" db="EMBL/GenBank/DDBJ databases">
        <authorList>
            <person name="Nowell W R."/>
        </authorList>
    </citation>
    <scope>NUCLEOTIDE SEQUENCE</scope>
</reference>
<evidence type="ECO:0000256" key="4">
    <source>
        <dbReference type="ARBA" id="ARBA00022692"/>
    </source>
</evidence>
<evidence type="ECO:0000256" key="7">
    <source>
        <dbReference type="ARBA" id="ARBA00022989"/>
    </source>
</evidence>
<feature type="transmembrane region" description="Helical" evidence="10">
    <location>
        <begin position="448"/>
        <end position="471"/>
    </location>
</feature>
<dbReference type="Pfam" id="PF19055">
    <property type="entry name" value="ABC2_membrane_7"/>
    <property type="match status" value="1"/>
</dbReference>
<dbReference type="InterPro" id="IPR043926">
    <property type="entry name" value="ABCG_dom"/>
</dbReference>
<dbReference type="PANTHER" id="PTHR48041">
    <property type="entry name" value="ABC TRANSPORTER G FAMILY MEMBER 28"/>
    <property type="match status" value="1"/>
</dbReference>
<feature type="compositionally biased region" description="Polar residues" evidence="9">
    <location>
        <begin position="54"/>
        <end position="65"/>
    </location>
</feature>
<feature type="transmembrane region" description="Helical" evidence="10">
    <location>
        <begin position="560"/>
        <end position="583"/>
    </location>
</feature>
<dbReference type="Gene3D" id="3.40.50.300">
    <property type="entry name" value="P-loop containing nucleotide triphosphate hydrolases"/>
    <property type="match status" value="1"/>
</dbReference>
<sequence length="702" mass="78024">MMAYNDGMNYISNLTVIRLTMDDENLMNNQDPPQNTMRPISIPDEASEKVQASLPPQSSVSMVSHQNRERKSVANIDPSQRQLSILDPLSDRVSTVLVWKNLTVLTRENKVTEFCQRMKCWKKSTLKRQRLLNNISGAVTGGLWAVMGPSGSGKSTLLNTLACRLDVNTIVQGQISLNGAPYDNAELKRIAGYVMQDDFLNGNLTVYETLMYTAELRLPRHTTRQQREARVQEVMFAMGINHVKDVIVGTVLKKGISGGERKRLCVGMQLLNRPQLLFLDEPTSGLDSVTALDLIRTFHSLAHGQLPEKVVTIVCSIHQPQSKIFYLFDSLILLKQGNIIYQGPRQQAMDVYRMAGFPCPLYTNPADHLLDVITPMKTIDDQSGSSEKLANADKLILAIQAPIEIDLNMGAHKRIAQMANLSKNPLWITQFFILLRRNFQEQFRSSKIILTSIIQTIIIAVLIGCVFLQIGNGQSSIVRRSPVIFFCAINQGVFGALMVINSFPVERALSLRERASGTYYASAYFTAKILADTLVQAPIPVIFSCTVYFLVGFQLVASKFFIFTLFIILCSFAATSLALMVSALCRTTAMSVTVLPMALEVTRLFGGFFLAPSRLPKYFSWLDALCYIKYVYVGLSLNELEGLKLTCTASEDASGRCITDGQATIQDLGLNYISIGGCIGALFAFIIGMRAIAFFGIRYLKH</sequence>
<keyword evidence="4 10" id="KW-0812">Transmembrane</keyword>
<evidence type="ECO:0000256" key="3">
    <source>
        <dbReference type="ARBA" id="ARBA00022448"/>
    </source>
</evidence>
<dbReference type="AlphaFoldDB" id="A0A814YH65"/>
<dbReference type="PANTHER" id="PTHR48041:SF139">
    <property type="entry name" value="PROTEIN SCARLET"/>
    <property type="match status" value="1"/>
</dbReference>
<dbReference type="SUPFAM" id="SSF52540">
    <property type="entry name" value="P-loop containing nucleoside triphosphate hydrolases"/>
    <property type="match status" value="1"/>
</dbReference>
<keyword evidence="6" id="KW-0067">ATP-binding</keyword>
<accession>A0A814YH65</accession>
<protein>
    <recommendedName>
        <fullName evidence="11">ABC transporter domain-containing protein</fullName>
    </recommendedName>
</protein>
<dbReference type="InterPro" id="IPR003593">
    <property type="entry name" value="AAA+_ATPase"/>
</dbReference>
<gene>
    <name evidence="12" type="ORF">ZHD862_LOCUS24293</name>
</gene>
<keyword evidence="8 10" id="KW-0472">Membrane</keyword>
<evidence type="ECO:0000256" key="1">
    <source>
        <dbReference type="ARBA" id="ARBA00004141"/>
    </source>
</evidence>
<dbReference type="GO" id="GO:0016020">
    <property type="term" value="C:membrane"/>
    <property type="evidence" value="ECO:0007669"/>
    <property type="project" value="UniProtKB-SubCell"/>
</dbReference>
<dbReference type="GO" id="GO:0140359">
    <property type="term" value="F:ABC-type transporter activity"/>
    <property type="evidence" value="ECO:0007669"/>
    <property type="project" value="InterPro"/>
</dbReference>
<keyword evidence="3" id="KW-0813">Transport</keyword>
<dbReference type="InterPro" id="IPR050352">
    <property type="entry name" value="ABCG_transporters"/>
</dbReference>
<comment type="caution">
    <text evidence="12">The sequence shown here is derived from an EMBL/GenBank/DDBJ whole genome shotgun (WGS) entry which is preliminary data.</text>
</comment>
<dbReference type="Pfam" id="PF00005">
    <property type="entry name" value="ABC_tran"/>
    <property type="match status" value="1"/>
</dbReference>
<evidence type="ECO:0000256" key="6">
    <source>
        <dbReference type="ARBA" id="ARBA00022840"/>
    </source>
</evidence>
<dbReference type="InterPro" id="IPR027417">
    <property type="entry name" value="P-loop_NTPase"/>
</dbReference>
<feature type="transmembrane region" description="Helical" evidence="10">
    <location>
        <begin position="483"/>
        <end position="503"/>
    </location>
</feature>
<dbReference type="PROSITE" id="PS50893">
    <property type="entry name" value="ABC_TRANSPORTER_2"/>
    <property type="match status" value="1"/>
</dbReference>
<name>A0A814YH65_9BILA</name>
<keyword evidence="5" id="KW-0547">Nucleotide-binding</keyword>
<evidence type="ECO:0000256" key="8">
    <source>
        <dbReference type="ARBA" id="ARBA00023136"/>
    </source>
</evidence>
<comment type="subcellular location">
    <subcellularLocation>
        <location evidence="1">Membrane</location>
        <topology evidence="1">Multi-pass membrane protein</topology>
    </subcellularLocation>
</comment>
<comment type="similarity">
    <text evidence="2">Belongs to the ABC transporter superfamily. ABCG family. Eye pigment precursor importer (TC 3.A.1.204) subfamily.</text>
</comment>
<dbReference type="CDD" id="cd03213">
    <property type="entry name" value="ABCG_EPDR"/>
    <property type="match status" value="1"/>
</dbReference>
<dbReference type="InterPro" id="IPR017871">
    <property type="entry name" value="ABC_transporter-like_CS"/>
</dbReference>
<dbReference type="InterPro" id="IPR003439">
    <property type="entry name" value="ABC_transporter-like_ATP-bd"/>
</dbReference>
<dbReference type="Proteomes" id="UP000663864">
    <property type="component" value="Unassembled WGS sequence"/>
</dbReference>
<evidence type="ECO:0000256" key="2">
    <source>
        <dbReference type="ARBA" id="ARBA00005814"/>
    </source>
</evidence>
<dbReference type="InterPro" id="IPR013525">
    <property type="entry name" value="ABC2_TM"/>
</dbReference>
<dbReference type="GO" id="GO:0005524">
    <property type="term" value="F:ATP binding"/>
    <property type="evidence" value="ECO:0007669"/>
    <property type="project" value="UniProtKB-KW"/>
</dbReference>
<feature type="region of interest" description="Disordered" evidence="9">
    <location>
        <begin position="46"/>
        <end position="65"/>
    </location>
</feature>
<evidence type="ECO:0000256" key="5">
    <source>
        <dbReference type="ARBA" id="ARBA00022741"/>
    </source>
</evidence>
<evidence type="ECO:0000313" key="13">
    <source>
        <dbReference type="Proteomes" id="UP000663864"/>
    </source>
</evidence>
<keyword evidence="7 10" id="KW-1133">Transmembrane helix</keyword>
<dbReference type="Pfam" id="PF01061">
    <property type="entry name" value="ABC2_membrane"/>
    <property type="match status" value="1"/>
</dbReference>
<proteinExistence type="inferred from homology"/>
<feature type="domain" description="ABC transporter" evidence="11">
    <location>
        <begin position="106"/>
        <end position="361"/>
    </location>
</feature>
<organism evidence="12 13">
    <name type="scientific">Rotaria sordida</name>
    <dbReference type="NCBI Taxonomy" id="392033"/>
    <lineage>
        <taxon>Eukaryota</taxon>
        <taxon>Metazoa</taxon>
        <taxon>Spiralia</taxon>
        <taxon>Gnathifera</taxon>
        <taxon>Rotifera</taxon>
        <taxon>Eurotatoria</taxon>
        <taxon>Bdelloidea</taxon>
        <taxon>Philodinida</taxon>
        <taxon>Philodinidae</taxon>
        <taxon>Rotaria</taxon>
    </lineage>
</organism>
<evidence type="ECO:0000313" key="12">
    <source>
        <dbReference type="EMBL" id="CAF1229468.1"/>
    </source>
</evidence>
<evidence type="ECO:0000256" key="9">
    <source>
        <dbReference type="SAM" id="MobiDB-lite"/>
    </source>
</evidence>
<dbReference type="PROSITE" id="PS00211">
    <property type="entry name" value="ABC_TRANSPORTER_1"/>
    <property type="match status" value="1"/>
</dbReference>
<evidence type="ECO:0000259" key="11">
    <source>
        <dbReference type="PROSITE" id="PS50893"/>
    </source>
</evidence>
<dbReference type="EMBL" id="CAJNOT010001641">
    <property type="protein sequence ID" value="CAF1229468.1"/>
    <property type="molecule type" value="Genomic_DNA"/>
</dbReference>
<feature type="transmembrane region" description="Helical" evidence="10">
    <location>
        <begin position="534"/>
        <end position="553"/>
    </location>
</feature>
<dbReference type="GO" id="GO:0016887">
    <property type="term" value="F:ATP hydrolysis activity"/>
    <property type="evidence" value="ECO:0007669"/>
    <property type="project" value="InterPro"/>
</dbReference>
<feature type="transmembrane region" description="Helical" evidence="10">
    <location>
        <begin position="672"/>
        <end position="697"/>
    </location>
</feature>
<evidence type="ECO:0000256" key="10">
    <source>
        <dbReference type="SAM" id="Phobius"/>
    </source>
</evidence>
<dbReference type="SMART" id="SM00382">
    <property type="entry name" value="AAA"/>
    <property type="match status" value="1"/>
</dbReference>